<accession>A0A1Y1V5Q2</accession>
<dbReference type="EMBL" id="MCFH01000029">
    <property type="protein sequence ID" value="ORX47889.1"/>
    <property type="molecule type" value="Genomic_DNA"/>
</dbReference>
<dbReference type="InterPro" id="IPR036477">
    <property type="entry name" value="Formyl_transf_N_sf"/>
</dbReference>
<dbReference type="GO" id="GO:0005737">
    <property type="term" value="C:cytoplasm"/>
    <property type="evidence" value="ECO:0007669"/>
    <property type="project" value="TreeGrafter"/>
</dbReference>
<dbReference type="GO" id="GO:0004644">
    <property type="term" value="F:phosphoribosylglycinamide formyltransferase activity"/>
    <property type="evidence" value="ECO:0007669"/>
    <property type="project" value="UniProtKB-EC"/>
</dbReference>
<evidence type="ECO:0000256" key="3">
    <source>
        <dbReference type="ARBA" id="ARBA00022679"/>
    </source>
</evidence>
<evidence type="ECO:0000256" key="4">
    <source>
        <dbReference type="ARBA" id="ARBA00022755"/>
    </source>
</evidence>
<reference evidence="6 7" key="1">
    <citation type="submission" date="2016-08" db="EMBL/GenBank/DDBJ databases">
        <title>Genomes of anaerobic fungi encode conserved fungal cellulosomes for biomass hydrolysis.</title>
        <authorList>
            <consortium name="DOE Joint Genome Institute"/>
            <person name="Haitjema C.H."/>
            <person name="Gilmore S.P."/>
            <person name="Henske J.K."/>
            <person name="Solomon K.V."/>
            <person name="De Groot R."/>
            <person name="Kuo A."/>
            <person name="Mondo S.J."/>
            <person name="Salamov A.A."/>
            <person name="Labutti K."/>
            <person name="Zhao Z."/>
            <person name="Chiniquy J."/>
            <person name="Barry K."/>
            <person name="Brewer H.M."/>
            <person name="Purvine S.O."/>
            <person name="Wright A.T."/>
            <person name="Boxma B."/>
            <person name="Van Alen T."/>
            <person name="Hackstein J.H."/>
            <person name="Baker S.E."/>
            <person name="Grigoriev I.V."/>
            <person name="O'Malley M.A."/>
        </authorList>
    </citation>
    <scope>NUCLEOTIDE SEQUENCE [LARGE SCALE GENOMIC DNA]</scope>
    <source>
        <strain evidence="7">finn</strain>
    </source>
</reference>
<dbReference type="Proteomes" id="UP000193719">
    <property type="component" value="Unassembled WGS sequence"/>
</dbReference>
<organism evidence="6 7">
    <name type="scientific">Piromyces finnis</name>
    <dbReference type="NCBI Taxonomy" id="1754191"/>
    <lineage>
        <taxon>Eukaryota</taxon>
        <taxon>Fungi</taxon>
        <taxon>Fungi incertae sedis</taxon>
        <taxon>Chytridiomycota</taxon>
        <taxon>Chytridiomycota incertae sedis</taxon>
        <taxon>Neocallimastigomycetes</taxon>
        <taxon>Neocallimastigales</taxon>
        <taxon>Neocallimastigaceae</taxon>
        <taxon>Piromyces</taxon>
    </lineage>
</organism>
<dbReference type="HAMAP" id="MF_01930">
    <property type="entry name" value="PurN"/>
    <property type="match status" value="1"/>
</dbReference>
<sequence>MALPKLVILISGNGSNLQAFIDAIEKGDLKAEIQVVISNKKSAYGLERAAKANIPTFVFPLKPYKDAGKTRVEYDVDLANIIKEKYNPDLIVLAGWMHILSAEFIDILPGKIINLHPALPGQFDGTHAIQRAYKAFMEGKIPHTGVMVHKVIPQVDRGETILTRVVPIYKEDTEDTLEERIHSVEHEIIVEGAKVFLKNKNLYED</sequence>
<evidence type="ECO:0000313" key="7">
    <source>
        <dbReference type="Proteomes" id="UP000193719"/>
    </source>
</evidence>
<dbReference type="EC" id="2.1.2.2" evidence="2"/>
<dbReference type="InterPro" id="IPR004607">
    <property type="entry name" value="GART"/>
</dbReference>
<keyword evidence="7" id="KW-1185">Reference proteome</keyword>
<dbReference type="GO" id="GO:0006189">
    <property type="term" value="P:'de novo' IMP biosynthetic process"/>
    <property type="evidence" value="ECO:0007669"/>
    <property type="project" value="EnsemblFungi"/>
</dbReference>
<dbReference type="GO" id="GO:0046084">
    <property type="term" value="P:adenine biosynthetic process"/>
    <property type="evidence" value="ECO:0007669"/>
    <property type="project" value="EnsemblFungi"/>
</dbReference>
<dbReference type="SUPFAM" id="SSF53328">
    <property type="entry name" value="Formyltransferase"/>
    <property type="match status" value="1"/>
</dbReference>
<keyword evidence="3 6" id="KW-0808">Transferase</keyword>
<dbReference type="STRING" id="1754191.A0A1Y1V5Q2"/>
<evidence type="ECO:0000256" key="2">
    <source>
        <dbReference type="ARBA" id="ARBA00012254"/>
    </source>
</evidence>
<proteinExistence type="inferred from homology"/>
<dbReference type="PANTHER" id="PTHR43369:SF2">
    <property type="entry name" value="PHOSPHORIBOSYLGLYCINAMIDE FORMYLTRANSFERASE"/>
    <property type="match status" value="1"/>
</dbReference>
<gene>
    <name evidence="6" type="ORF">BCR36DRAFT_584589</name>
</gene>
<evidence type="ECO:0000256" key="1">
    <source>
        <dbReference type="ARBA" id="ARBA00005054"/>
    </source>
</evidence>
<dbReference type="Pfam" id="PF00551">
    <property type="entry name" value="Formyl_trans_N"/>
    <property type="match status" value="1"/>
</dbReference>
<feature type="domain" description="Formyl transferase N-terminal" evidence="5">
    <location>
        <begin position="5"/>
        <end position="191"/>
    </location>
</feature>
<keyword evidence="4" id="KW-0658">Purine biosynthesis</keyword>
<dbReference type="Gene3D" id="3.40.50.170">
    <property type="entry name" value="Formyl transferase, N-terminal domain"/>
    <property type="match status" value="1"/>
</dbReference>
<protein>
    <recommendedName>
        <fullName evidence="2">phosphoribosylglycinamide formyltransferase 1</fullName>
        <ecNumber evidence="2">2.1.2.2</ecNumber>
    </recommendedName>
</protein>
<dbReference type="CDD" id="cd08645">
    <property type="entry name" value="FMT_core_GART"/>
    <property type="match status" value="1"/>
</dbReference>
<name>A0A1Y1V5Q2_9FUNG</name>
<dbReference type="InterPro" id="IPR002376">
    <property type="entry name" value="Formyl_transf_N"/>
</dbReference>
<reference evidence="6 7" key="2">
    <citation type="submission" date="2016-08" db="EMBL/GenBank/DDBJ databases">
        <title>Pervasive Adenine N6-methylation of Active Genes in Fungi.</title>
        <authorList>
            <consortium name="DOE Joint Genome Institute"/>
            <person name="Mondo S.J."/>
            <person name="Dannebaum R.O."/>
            <person name="Kuo R.C."/>
            <person name="Labutti K."/>
            <person name="Haridas S."/>
            <person name="Kuo A."/>
            <person name="Salamov A."/>
            <person name="Ahrendt S.R."/>
            <person name="Lipzen A."/>
            <person name="Sullivan W."/>
            <person name="Andreopoulos W.B."/>
            <person name="Clum A."/>
            <person name="Lindquist E."/>
            <person name="Daum C."/>
            <person name="Ramamoorthy G.K."/>
            <person name="Gryganskyi A."/>
            <person name="Culley D."/>
            <person name="Magnuson J.K."/>
            <person name="James T.Y."/>
            <person name="O'Malley M.A."/>
            <person name="Stajich J.E."/>
            <person name="Spatafora J.W."/>
            <person name="Visel A."/>
            <person name="Grigoriev I.V."/>
        </authorList>
    </citation>
    <scope>NUCLEOTIDE SEQUENCE [LARGE SCALE GENOMIC DNA]</scope>
    <source>
        <strain evidence="7">finn</strain>
    </source>
</reference>
<evidence type="ECO:0000313" key="6">
    <source>
        <dbReference type="EMBL" id="ORX47889.1"/>
    </source>
</evidence>
<dbReference type="PANTHER" id="PTHR43369">
    <property type="entry name" value="PHOSPHORIBOSYLGLYCINAMIDE FORMYLTRANSFERASE"/>
    <property type="match status" value="1"/>
</dbReference>
<dbReference type="OrthoDB" id="5575075at2759"/>
<dbReference type="AlphaFoldDB" id="A0A1Y1V5Q2"/>
<dbReference type="NCBIfam" id="TIGR00639">
    <property type="entry name" value="PurN"/>
    <property type="match status" value="1"/>
</dbReference>
<comment type="pathway">
    <text evidence="1">Purine metabolism; IMP biosynthesis via de novo pathway; N(2)-formyl-N(1)-(5-phospho-D-ribosyl)glycinamide from N(1)-(5-phospho-D-ribosyl)glycinamide (10-formyl THF route): step 1/1.</text>
</comment>
<comment type="caution">
    <text evidence="6">The sequence shown here is derived from an EMBL/GenBank/DDBJ whole genome shotgun (WGS) entry which is preliminary data.</text>
</comment>
<evidence type="ECO:0000259" key="5">
    <source>
        <dbReference type="Pfam" id="PF00551"/>
    </source>
</evidence>